<feature type="region of interest" description="Disordered" evidence="2">
    <location>
        <begin position="1"/>
        <end position="28"/>
    </location>
</feature>
<organism evidence="3 4">
    <name type="scientific">Paenibacillus athensensis</name>
    <dbReference type="NCBI Taxonomy" id="1967502"/>
    <lineage>
        <taxon>Bacteria</taxon>
        <taxon>Bacillati</taxon>
        <taxon>Bacillota</taxon>
        <taxon>Bacilli</taxon>
        <taxon>Bacillales</taxon>
        <taxon>Paenibacillaceae</taxon>
        <taxon>Paenibacillus</taxon>
    </lineage>
</organism>
<dbReference type="OrthoDB" id="3005836at2"/>
<feature type="compositionally biased region" description="Basic residues" evidence="2">
    <location>
        <begin position="1"/>
        <end position="10"/>
    </location>
</feature>
<feature type="compositionally biased region" description="Low complexity" evidence="2">
    <location>
        <begin position="11"/>
        <end position="23"/>
    </location>
</feature>
<dbReference type="RefSeq" id="WP_134748602.1">
    <property type="nucleotide sequence ID" value="NZ_MYFO02000001.1"/>
</dbReference>
<evidence type="ECO:0000313" key="3">
    <source>
        <dbReference type="EMBL" id="TFE91768.1"/>
    </source>
</evidence>
<gene>
    <name evidence="3" type="ORF">B5M42_00575</name>
</gene>
<accession>A0A4Y8QAY9</accession>
<reference evidence="3 4" key="1">
    <citation type="submission" date="2017-03" db="EMBL/GenBank/DDBJ databases">
        <title>Isolation of Levoglucosan Utilizing Bacteria.</title>
        <authorList>
            <person name="Arya A.S."/>
        </authorList>
    </citation>
    <scope>NUCLEOTIDE SEQUENCE [LARGE SCALE GENOMIC DNA]</scope>
    <source>
        <strain evidence="3 4">MEC069</strain>
    </source>
</reference>
<protein>
    <submittedName>
        <fullName evidence="3">Uncharacterized protein</fullName>
    </submittedName>
</protein>
<keyword evidence="4" id="KW-1185">Reference proteome</keyword>
<name>A0A4Y8QAY9_9BACL</name>
<evidence type="ECO:0000256" key="2">
    <source>
        <dbReference type="SAM" id="MobiDB-lite"/>
    </source>
</evidence>
<feature type="coiled-coil region" evidence="1">
    <location>
        <begin position="266"/>
        <end position="298"/>
    </location>
</feature>
<evidence type="ECO:0000313" key="4">
    <source>
        <dbReference type="Proteomes" id="UP000298246"/>
    </source>
</evidence>
<dbReference type="AlphaFoldDB" id="A0A4Y8QAY9"/>
<comment type="caution">
    <text evidence="3">The sequence shown here is derived from an EMBL/GenBank/DDBJ whole genome shotgun (WGS) entry which is preliminary data.</text>
</comment>
<proteinExistence type="predicted"/>
<evidence type="ECO:0000256" key="1">
    <source>
        <dbReference type="SAM" id="Coils"/>
    </source>
</evidence>
<dbReference type="EMBL" id="MYFO01000001">
    <property type="protein sequence ID" value="TFE91768.1"/>
    <property type="molecule type" value="Genomic_DNA"/>
</dbReference>
<keyword evidence="1" id="KW-0175">Coiled coil</keyword>
<sequence>MQSTLRKKKSSAPQASAPSVKPVEQTEVQGAVQLQRTIGNRQTGELIREHGPLAVLQGGGVASRVQPKLRPSAKTSGPRIQRAPDVVDFADADAAEKWYNDEKGELEANPLRKTRLQKATEYFLESVGMWKDYEAQELTAKEYQQDLIKKYKLALKLEELEGAVNTQINGVKDKAAPLKEIVEIIKPGSWLRSYATEEQIGTMNTIKDNFNPAISSRQLYIQKLQPILKKVTDVTDIQEFVWTPFFNQIKEDIAKAKEEAPLSAFNEGYKEDAANLKIALENQAKDRIKTKLEAARDDGAKLLDVEGAVPEVVTAVFKKELASDQVDTLITKALEIQHNPGKDIWLRKVVGLAPGLGGAYMKNIAKIDNKDTHVTRYADGVPDKPSVLLGGVTLKNDILGNGVTAFHVTIETGGASHEKPHAYRGGITLTRWNLYPQGGSGFANAGDLQTALENSLAHQVTQAENAIDTARTNKGKGLQTQAVRGWLKN</sequence>
<dbReference type="Proteomes" id="UP000298246">
    <property type="component" value="Unassembled WGS sequence"/>
</dbReference>